<dbReference type="AlphaFoldDB" id="A0A0M6XXX6"/>
<gene>
    <name evidence="2" type="ORF">LAL4801_01140</name>
</gene>
<dbReference type="InterPro" id="IPR000835">
    <property type="entry name" value="HTH_MarR-typ"/>
</dbReference>
<dbReference type="GO" id="GO:0003700">
    <property type="term" value="F:DNA-binding transcription factor activity"/>
    <property type="evidence" value="ECO:0007669"/>
    <property type="project" value="InterPro"/>
</dbReference>
<accession>A0A0M6XXX6</accession>
<dbReference type="InterPro" id="IPR036388">
    <property type="entry name" value="WH-like_DNA-bd_sf"/>
</dbReference>
<evidence type="ECO:0000259" key="1">
    <source>
        <dbReference type="Pfam" id="PF12802"/>
    </source>
</evidence>
<proteinExistence type="predicted"/>
<dbReference type="Gene3D" id="1.10.10.10">
    <property type="entry name" value="Winged helix-like DNA-binding domain superfamily/Winged helix DNA-binding domain"/>
    <property type="match status" value="1"/>
</dbReference>
<reference evidence="3" key="1">
    <citation type="submission" date="2015-07" db="EMBL/GenBank/DDBJ databases">
        <authorList>
            <person name="Rodrigo-Torres Lidia"/>
            <person name="Arahal R.David."/>
        </authorList>
    </citation>
    <scope>NUCLEOTIDE SEQUENCE [LARGE SCALE GENOMIC DNA]</scope>
    <source>
        <strain evidence="3">CECT 4801</strain>
    </source>
</reference>
<dbReference type="InterPro" id="IPR036390">
    <property type="entry name" value="WH_DNA-bd_sf"/>
</dbReference>
<dbReference type="EMBL" id="CXST01000001">
    <property type="protein sequence ID" value="CTQ42704.1"/>
    <property type="molecule type" value="Genomic_DNA"/>
</dbReference>
<sequence>MRLLHFMLKTDAWRDLSANARAGYIEIASRYSGRNNGSISYSVREMAEALHVSKQTAMRLLAELQEHGFIVQTKKGAFSVKTERHASEWRLTEYPCDKTGALASKDFTRW</sequence>
<dbReference type="SUPFAM" id="SSF46785">
    <property type="entry name" value="Winged helix' DNA-binding domain"/>
    <property type="match status" value="1"/>
</dbReference>
<evidence type="ECO:0000313" key="2">
    <source>
        <dbReference type="EMBL" id="CTQ42704.1"/>
    </source>
</evidence>
<feature type="domain" description="HTH marR-type" evidence="1">
    <location>
        <begin position="41"/>
        <end position="73"/>
    </location>
</feature>
<keyword evidence="3" id="KW-1185">Reference proteome</keyword>
<protein>
    <submittedName>
        <fullName evidence="2">MarR family protein</fullName>
    </submittedName>
</protein>
<evidence type="ECO:0000313" key="3">
    <source>
        <dbReference type="Proteomes" id="UP000048926"/>
    </source>
</evidence>
<dbReference type="Pfam" id="PF12802">
    <property type="entry name" value="MarR_2"/>
    <property type="match status" value="1"/>
</dbReference>
<organism evidence="2 3">
    <name type="scientific">Roseibium aggregatum</name>
    <dbReference type="NCBI Taxonomy" id="187304"/>
    <lineage>
        <taxon>Bacteria</taxon>
        <taxon>Pseudomonadati</taxon>
        <taxon>Pseudomonadota</taxon>
        <taxon>Alphaproteobacteria</taxon>
        <taxon>Hyphomicrobiales</taxon>
        <taxon>Stappiaceae</taxon>
        <taxon>Roseibium</taxon>
    </lineage>
</organism>
<dbReference type="Proteomes" id="UP000048926">
    <property type="component" value="Unassembled WGS sequence"/>
</dbReference>
<name>A0A0M6XXX6_9HYPH</name>